<dbReference type="HOGENOM" id="CLU_3345237_0_0_10"/>
<comment type="caution">
    <text evidence="1">The sequence shown here is derived from an EMBL/GenBank/DDBJ whole genome shotgun (WGS) entry which is preliminary data.</text>
</comment>
<dbReference type="GO" id="GO:0004333">
    <property type="term" value="F:fumarate hydratase activity"/>
    <property type="evidence" value="ECO:0007669"/>
    <property type="project" value="UniProtKB-EC"/>
</dbReference>
<protein>
    <submittedName>
        <fullName evidence="1">Fumarate hydratase</fullName>
        <ecNumber evidence="1">4.2.1.2</ecNumber>
    </submittedName>
</protein>
<dbReference type="STRING" id="398720.MED217_09275"/>
<organism evidence="1 2">
    <name type="scientific">Leeuwenhoekiella blandensis (strain CECT 7118 / CCUG 51940 / KCTC 22103 / MED217)</name>
    <name type="common">Flavobacterium sp. (strain MED217)</name>
    <dbReference type="NCBI Taxonomy" id="398720"/>
    <lineage>
        <taxon>Bacteria</taxon>
        <taxon>Pseudomonadati</taxon>
        <taxon>Bacteroidota</taxon>
        <taxon>Flavobacteriia</taxon>
        <taxon>Flavobacteriales</taxon>
        <taxon>Flavobacteriaceae</taxon>
        <taxon>Leeuwenhoekiella</taxon>
    </lineage>
</organism>
<dbReference type="EC" id="4.2.1.2" evidence="1"/>
<proteinExistence type="predicted"/>
<evidence type="ECO:0000313" key="2">
    <source>
        <dbReference type="Proteomes" id="UP000001601"/>
    </source>
</evidence>
<keyword evidence="1" id="KW-0456">Lyase</keyword>
<accession>A3XNY9</accession>
<evidence type="ECO:0000313" key="1">
    <source>
        <dbReference type="EMBL" id="EAQ48728.1"/>
    </source>
</evidence>
<dbReference type="AlphaFoldDB" id="A3XNY9"/>
<sequence length="37" mass="4438">MAFAFSKKFTLEIWEKRFKVLHLVNTNKKTCFKKAGF</sequence>
<name>A3XNY9_LEEBM</name>
<gene>
    <name evidence="1" type="primary">fumC</name>
    <name evidence="1" type="ORF">MED217_09275</name>
</gene>
<dbReference type="EMBL" id="AANC01000007">
    <property type="protein sequence ID" value="EAQ48728.1"/>
    <property type="molecule type" value="Genomic_DNA"/>
</dbReference>
<reference evidence="1 2" key="1">
    <citation type="journal article" date="2007" name="Nature">
        <title>Light stimulates growth of proteorhodopsin-containing marine Flavobacteria.</title>
        <authorList>
            <person name="Gomez-Consarnau L."/>
            <person name="Gonzalez J.M."/>
            <person name="Coll-Llado M."/>
            <person name="Gourdon P."/>
            <person name="Pascher T."/>
            <person name="Neutze R."/>
            <person name="Pedros-Alio C."/>
            <person name="Pinhassi J."/>
        </authorList>
    </citation>
    <scope>NUCLEOTIDE SEQUENCE [LARGE SCALE GENOMIC DNA]</scope>
    <source>
        <strain evidence="1 2">MED217</strain>
    </source>
</reference>
<keyword evidence="2" id="KW-1185">Reference proteome</keyword>
<dbReference type="Proteomes" id="UP000001601">
    <property type="component" value="Unassembled WGS sequence"/>
</dbReference>